<dbReference type="InterPro" id="IPR036314">
    <property type="entry name" value="SOD_C_sf"/>
</dbReference>
<dbReference type="Pfam" id="PF02777">
    <property type="entry name" value="Sod_Fe_C"/>
    <property type="match status" value="1"/>
</dbReference>
<dbReference type="InterPro" id="IPR019831">
    <property type="entry name" value="Mn/Fe_SOD_N"/>
</dbReference>
<evidence type="ECO:0000256" key="4">
    <source>
        <dbReference type="ARBA" id="ARBA00023002"/>
    </source>
</evidence>
<dbReference type="AlphaFoldDB" id="A0A164X4S3"/>
<dbReference type="PROSITE" id="PS00088">
    <property type="entry name" value="SOD_MN"/>
    <property type="match status" value="1"/>
</dbReference>
<evidence type="ECO:0000259" key="9">
    <source>
        <dbReference type="Pfam" id="PF02777"/>
    </source>
</evidence>
<feature type="binding site" evidence="6">
    <location>
        <position position="172"/>
    </location>
    <ligand>
        <name>Mn(2+)</name>
        <dbReference type="ChEBI" id="CHEBI:29035"/>
    </ligand>
</feature>
<dbReference type="FunFam" id="3.55.40.20:FF:000004">
    <property type="entry name" value="Superoxide dismutase [Fe]"/>
    <property type="match status" value="1"/>
</dbReference>
<dbReference type="Proteomes" id="UP000076722">
    <property type="component" value="Unassembled WGS sequence"/>
</dbReference>
<comment type="function">
    <text evidence="7">Destroys radicals which are normally produced within the cells and which are toxic to biological systems.</text>
</comment>
<feature type="domain" description="Manganese/iron superoxide dismutase N-terminal" evidence="8">
    <location>
        <begin position="3"/>
        <end position="80"/>
    </location>
</feature>
<gene>
    <name evidence="10" type="ORF">SISNIDRAFT_473628</name>
</gene>
<reference evidence="10 11" key="1">
    <citation type="journal article" date="2016" name="Mol. Biol. Evol.">
        <title>Comparative Genomics of Early-Diverging Mushroom-Forming Fungi Provides Insights into the Origins of Lignocellulose Decay Capabilities.</title>
        <authorList>
            <person name="Nagy L.G."/>
            <person name="Riley R."/>
            <person name="Tritt A."/>
            <person name="Adam C."/>
            <person name="Daum C."/>
            <person name="Floudas D."/>
            <person name="Sun H."/>
            <person name="Yadav J.S."/>
            <person name="Pangilinan J."/>
            <person name="Larsson K.H."/>
            <person name="Matsuura K."/>
            <person name="Barry K."/>
            <person name="Labutti K."/>
            <person name="Kuo R."/>
            <person name="Ohm R.A."/>
            <person name="Bhattacharya S.S."/>
            <person name="Shirouzu T."/>
            <person name="Yoshinaga Y."/>
            <person name="Martin F.M."/>
            <person name="Grigoriev I.V."/>
            <person name="Hibbett D.S."/>
        </authorList>
    </citation>
    <scope>NUCLEOTIDE SEQUENCE [LARGE SCALE GENOMIC DNA]</scope>
    <source>
        <strain evidence="10 11">HHB9708</strain>
    </source>
</reference>
<dbReference type="SUPFAM" id="SSF54719">
    <property type="entry name" value="Fe,Mn superoxide dismutase (SOD), C-terminal domain"/>
    <property type="match status" value="1"/>
</dbReference>
<name>A0A164X4S3_9AGAM</name>
<dbReference type="Gene3D" id="3.55.40.20">
    <property type="entry name" value="Iron/manganese superoxide dismutase, C-terminal domain"/>
    <property type="match status" value="1"/>
</dbReference>
<dbReference type="SUPFAM" id="SSF46609">
    <property type="entry name" value="Fe,Mn superoxide dismutase (SOD), N-terminal domain"/>
    <property type="match status" value="1"/>
</dbReference>
<evidence type="ECO:0000259" key="8">
    <source>
        <dbReference type="Pfam" id="PF00081"/>
    </source>
</evidence>
<evidence type="ECO:0000313" key="10">
    <source>
        <dbReference type="EMBL" id="KZS95635.1"/>
    </source>
</evidence>
<dbReference type="InterPro" id="IPR019832">
    <property type="entry name" value="Mn/Fe_SOD_C"/>
</dbReference>
<dbReference type="Pfam" id="PF00081">
    <property type="entry name" value="Sod_Fe_N"/>
    <property type="match status" value="1"/>
</dbReference>
<keyword evidence="2 6" id="KW-0479">Metal-binding</keyword>
<dbReference type="Gene3D" id="1.10.287.990">
    <property type="entry name" value="Fe,Mn superoxide dismutase (SOD) domain"/>
    <property type="match status" value="1"/>
</dbReference>
<proteinExistence type="inferred from homology"/>
<evidence type="ECO:0000256" key="7">
    <source>
        <dbReference type="RuleBase" id="RU000414"/>
    </source>
</evidence>
<feature type="domain" description="Manganese/iron superoxide dismutase C-terminal" evidence="9">
    <location>
        <begin position="103"/>
        <end position="201"/>
    </location>
</feature>
<accession>A0A164X4S3</accession>
<dbReference type="PRINTS" id="PR01703">
    <property type="entry name" value="MNSODISMTASE"/>
</dbReference>
<comment type="similarity">
    <text evidence="1 7">Belongs to the iron/manganese superoxide dismutase family.</text>
</comment>
<sequence>MVYTLPDLPYSHDALEPHITEQIMLLHHLVHHQTYVDSFNKAELSLQTLPPGPERDDAIRVKAFNEGGHINHSLFWKNLAPSHSAGHPSTTDVQQDVGGVLVDGKLKTAIVEHWGSVEQFKEEFNLTTSRIQGSGWGWLGSDRSGRLEIATTANQDPLSGSSPLIGVDIWEHAYYLKYLNDKRKYLKEIWNVINWFEAERRYAEAIAQN</sequence>
<evidence type="ECO:0000256" key="6">
    <source>
        <dbReference type="PIRSR" id="PIRSR000349-1"/>
    </source>
</evidence>
<dbReference type="InterPro" id="IPR019833">
    <property type="entry name" value="Mn/Fe_SOD_BS"/>
</dbReference>
<evidence type="ECO:0000256" key="3">
    <source>
        <dbReference type="ARBA" id="ARBA00022862"/>
    </source>
</evidence>
<dbReference type="PANTHER" id="PTHR11404:SF6">
    <property type="entry name" value="SUPEROXIDE DISMUTASE [MN], MITOCHONDRIAL"/>
    <property type="match status" value="1"/>
</dbReference>
<dbReference type="EMBL" id="KV419401">
    <property type="protein sequence ID" value="KZS95635.1"/>
    <property type="molecule type" value="Genomic_DNA"/>
</dbReference>
<dbReference type="GO" id="GO:0005739">
    <property type="term" value="C:mitochondrion"/>
    <property type="evidence" value="ECO:0007669"/>
    <property type="project" value="TreeGrafter"/>
</dbReference>
<protein>
    <recommendedName>
        <fullName evidence="7">Superoxide dismutase</fullName>
        <ecNumber evidence="7">1.15.1.1</ecNumber>
    </recommendedName>
</protein>
<dbReference type="EC" id="1.15.1.1" evidence="7"/>
<feature type="binding site" evidence="6">
    <location>
        <position position="168"/>
    </location>
    <ligand>
        <name>Mn(2+)</name>
        <dbReference type="ChEBI" id="CHEBI:29035"/>
    </ligand>
</feature>
<evidence type="ECO:0000256" key="1">
    <source>
        <dbReference type="ARBA" id="ARBA00008714"/>
    </source>
</evidence>
<keyword evidence="4 7" id="KW-0560">Oxidoreductase</keyword>
<feature type="binding site" evidence="6">
    <location>
        <position position="27"/>
    </location>
    <ligand>
        <name>Mn(2+)</name>
        <dbReference type="ChEBI" id="CHEBI:29035"/>
    </ligand>
</feature>
<dbReference type="OrthoDB" id="239262at2759"/>
<evidence type="ECO:0000256" key="5">
    <source>
        <dbReference type="ARBA" id="ARBA00049204"/>
    </source>
</evidence>
<feature type="binding site" evidence="6">
    <location>
        <position position="72"/>
    </location>
    <ligand>
        <name>Mn(2+)</name>
        <dbReference type="ChEBI" id="CHEBI:29035"/>
    </ligand>
</feature>
<dbReference type="PANTHER" id="PTHR11404">
    <property type="entry name" value="SUPEROXIDE DISMUTASE 2"/>
    <property type="match status" value="1"/>
</dbReference>
<dbReference type="InterPro" id="IPR036324">
    <property type="entry name" value="Mn/Fe_SOD_N_sf"/>
</dbReference>
<comment type="catalytic activity">
    <reaction evidence="5 7">
        <text>2 superoxide + 2 H(+) = H2O2 + O2</text>
        <dbReference type="Rhea" id="RHEA:20696"/>
        <dbReference type="ChEBI" id="CHEBI:15378"/>
        <dbReference type="ChEBI" id="CHEBI:15379"/>
        <dbReference type="ChEBI" id="CHEBI:16240"/>
        <dbReference type="ChEBI" id="CHEBI:18421"/>
        <dbReference type="EC" id="1.15.1.1"/>
    </reaction>
</comment>
<dbReference type="InterPro" id="IPR050265">
    <property type="entry name" value="Fe/Mn_Superoxide_Dismutase"/>
</dbReference>
<keyword evidence="3" id="KW-0049">Antioxidant</keyword>
<organism evidence="10 11">
    <name type="scientific">Sistotremastrum niveocremeum HHB9708</name>
    <dbReference type="NCBI Taxonomy" id="1314777"/>
    <lineage>
        <taxon>Eukaryota</taxon>
        <taxon>Fungi</taxon>
        <taxon>Dikarya</taxon>
        <taxon>Basidiomycota</taxon>
        <taxon>Agaricomycotina</taxon>
        <taxon>Agaricomycetes</taxon>
        <taxon>Sistotremastrales</taxon>
        <taxon>Sistotremastraceae</taxon>
        <taxon>Sertulicium</taxon>
        <taxon>Sertulicium niveocremeum</taxon>
    </lineage>
</organism>
<evidence type="ECO:0000256" key="2">
    <source>
        <dbReference type="ARBA" id="ARBA00022723"/>
    </source>
</evidence>
<keyword evidence="11" id="KW-1185">Reference proteome</keyword>
<dbReference type="InterPro" id="IPR001189">
    <property type="entry name" value="Mn/Fe_SOD"/>
</dbReference>
<evidence type="ECO:0000313" key="11">
    <source>
        <dbReference type="Proteomes" id="UP000076722"/>
    </source>
</evidence>
<dbReference type="PIRSF" id="PIRSF000349">
    <property type="entry name" value="SODismutase"/>
    <property type="match status" value="1"/>
</dbReference>
<dbReference type="STRING" id="1314777.A0A164X4S3"/>
<dbReference type="GO" id="GO:0030145">
    <property type="term" value="F:manganese ion binding"/>
    <property type="evidence" value="ECO:0007669"/>
    <property type="project" value="TreeGrafter"/>
</dbReference>
<dbReference type="GO" id="GO:0004784">
    <property type="term" value="F:superoxide dismutase activity"/>
    <property type="evidence" value="ECO:0007669"/>
    <property type="project" value="UniProtKB-EC"/>
</dbReference>